<name>A0ABW4IGI3_9SPHI</name>
<organism evidence="4 5">
    <name type="scientific">Pseudopedobacter beijingensis</name>
    <dbReference type="NCBI Taxonomy" id="1207056"/>
    <lineage>
        <taxon>Bacteria</taxon>
        <taxon>Pseudomonadati</taxon>
        <taxon>Bacteroidota</taxon>
        <taxon>Sphingobacteriia</taxon>
        <taxon>Sphingobacteriales</taxon>
        <taxon>Sphingobacteriaceae</taxon>
        <taxon>Pseudopedobacter</taxon>
    </lineage>
</organism>
<dbReference type="Gene3D" id="1.25.40.10">
    <property type="entry name" value="Tetratricopeptide repeat domain"/>
    <property type="match status" value="1"/>
</dbReference>
<dbReference type="Proteomes" id="UP001597118">
    <property type="component" value="Unassembled WGS sequence"/>
</dbReference>
<reference evidence="5" key="1">
    <citation type="journal article" date="2019" name="Int. J. Syst. Evol. Microbiol.">
        <title>The Global Catalogue of Microorganisms (GCM) 10K type strain sequencing project: providing services to taxonomists for standard genome sequencing and annotation.</title>
        <authorList>
            <consortium name="The Broad Institute Genomics Platform"/>
            <consortium name="The Broad Institute Genome Sequencing Center for Infectious Disease"/>
            <person name="Wu L."/>
            <person name="Ma J."/>
        </authorList>
    </citation>
    <scope>NUCLEOTIDE SEQUENCE [LARGE SCALE GENOMIC DNA]</scope>
    <source>
        <strain evidence="5">CCUG 53762</strain>
    </source>
</reference>
<evidence type="ECO:0000256" key="1">
    <source>
        <dbReference type="SAM" id="Phobius"/>
    </source>
</evidence>
<sequence>MCLNSFFISVFLSFCIAANAQDTTLVELDSFIKQKDKFDQEKRKRIDKLENNLQQLKEGDLEKKYTTYLALYEEYKTFDFNKAFEFSNKLEEVAALQKDSVKIAYSKMKKGFILLSSGMFKETFDALKSVNANSLTDSMRAEYYFLTARSYYDLADYDKDQYFSPRYVEKAGLYIDSAGYLCNENFYRYRYFQGLKNLKLGNITLASDILNKLLSEEDLSYSDYAVIASTLSDIYIQQNNTQRAIYLLAKAATADIKASTKEAAAMVNLAQILYQKNDVKNAYTFINAAMDDANFYGARQRKVQVSALLKVISGVKVNSVEEQRRVLTRFVLALAVLSLTIIAFAIIIYRQLIKLRKADRVITKANESLKQTIVKLNEADKIKEEYIGYYFNINSEYLDKLALLKKSIASKLEKKNYDDIKIAIDKINLHKERENLYLRFDKTFLQLFPNFVDEVNKLFKEEDQFILSSNQELNTELRIFALTRMGITDNDKIAHILDYSVNTIYAYKNRVKNKSIVPNDKFDDYLMKIRGV</sequence>
<evidence type="ECO:0000313" key="4">
    <source>
        <dbReference type="EMBL" id="MFD1631203.1"/>
    </source>
</evidence>
<keyword evidence="1" id="KW-0472">Membrane</keyword>
<keyword evidence="2" id="KW-0732">Signal</keyword>
<dbReference type="SUPFAM" id="SSF48452">
    <property type="entry name" value="TPR-like"/>
    <property type="match status" value="1"/>
</dbReference>
<proteinExistence type="predicted"/>
<comment type="caution">
    <text evidence="4">The sequence shown here is derived from an EMBL/GenBank/DDBJ whole genome shotgun (WGS) entry which is preliminary data.</text>
</comment>
<keyword evidence="1" id="KW-1133">Transmembrane helix</keyword>
<keyword evidence="1" id="KW-0812">Transmembrane</keyword>
<feature type="signal peptide" evidence="2">
    <location>
        <begin position="1"/>
        <end position="20"/>
    </location>
</feature>
<dbReference type="RefSeq" id="WP_379663572.1">
    <property type="nucleotide sequence ID" value="NZ_JBHUDG010000043.1"/>
</dbReference>
<evidence type="ECO:0000313" key="5">
    <source>
        <dbReference type="Proteomes" id="UP001597118"/>
    </source>
</evidence>
<dbReference type="EMBL" id="JBHUDG010000043">
    <property type="protein sequence ID" value="MFD1631203.1"/>
    <property type="molecule type" value="Genomic_DNA"/>
</dbReference>
<dbReference type="Pfam" id="PF19904">
    <property type="entry name" value="DUF6377"/>
    <property type="match status" value="1"/>
</dbReference>
<gene>
    <name evidence="4" type="ORF">ACFSAH_15105</name>
</gene>
<feature type="transmembrane region" description="Helical" evidence="1">
    <location>
        <begin position="326"/>
        <end position="349"/>
    </location>
</feature>
<dbReference type="InterPro" id="IPR045957">
    <property type="entry name" value="DUF6377"/>
</dbReference>
<feature type="domain" description="DUF6377" evidence="3">
    <location>
        <begin position="255"/>
        <end position="494"/>
    </location>
</feature>
<feature type="chain" id="PRO_5047030351" evidence="2">
    <location>
        <begin position="21"/>
        <end position="532"/>
    </location>
</feature>
<evidence type="ECO:0000256" key="2">
    <source>
        <dbReference type="SAM" id="SignalP"/>
    </source>
</evidence>
<protein>
    <submittedName>
        <fullName evidence="4">DUF6377 domain-containing protein</fullName>
    </submittedName>
</protein>
<accession>A0ABW4IGI3</accession>
<keyword evidence="5" id="KW-1185">Reference proteome</keyword>
<evidence type="ECO:0000259" key="3">
    <source>
        <dbReference type="Pfam" id="PF19904"/>
    </source>
</evidence>
<dbReference type="InterPro" id="IPR011990">
    <property type="entry name" value="TPR-like_helical_dom_sf"/>
</dbReference>